<accession>A0A557SU24</accession>
<evidence type="ECO:0000313" key="1">
    <source>
        <dbReference type="EMBL" id="TVP40088.1"/>
    </source>
</evidence>
<organism evidence="1 2">
    <name type="scientific">Candidatus Nitrosocosmicus arcticus</name>
    <dbReference type="NCBI Taxonomy" id="2035267"/>
    <lineage>
        <taxon>Archaea</taxon>
        <taxon>Nitrososphaerota</taxon>
        <taxon>Nitrososphaeria</taxon>
        <taxon>Nitrososphaerales</taxon>
        <taxon>Nitrososphaeraceae</taxon>
        <taxon>Candidatus Nitrosocosmicus</taxon>
    </lineage>
</organism>
<evidence type="ECO:0000313" key="2">
    <source>
        <dbReference type="Proteomes" id="UP000315289"/>
    </source>
</evidence>
<proteinExistence type="predicted"/>
<comment type="caution">
    <text evidence="1">The sequence shown here is derived from an EMBL/GenBank/DDBJ whole genome shotgun (WGS) entry which is preliminary data.</text>
</comment>
<keyword evidence="2" id="KW-1185">Reference proteome</keyword>
<reference evidence="1 2" key="1">
    <citation type="journal article" date="2019" name="Front. Microbiol.">
        <title>Ammonia Oxidation by the Arctic Terrestrial Thaumarchaeote Candidatus Nitrosocosmicus arcticus Is Stimulated by Increasing Temperatures.</title>
        <authorList>
            <person name="Alves R.J.E."/>
            <person name="Kerou M."/>
            <person name="Zappe A."/>
            <person name="Bittner R."/>
            <person name="Abby S.S."/>
            <person name="Schmidt H.A."/>
            <person name="Pfeifer K."/>
            <person name="Schleper C."/>
        </authorList>
    </citation>
    <scope>NUCLEOTIDE SEQUENCE [LARGE SCALE GENOMIC DNA]</scope>
    <source>
        <strain evidence="1 2">Kfb</strain>
    </source>
</reference>
<gene>
    <name evidence="1" type="ORF">NARC_100151</name>
</gene>
<sequence length="42" mass="4819">MGCKKQGTNSLKIIYINKTGWFCDSCRQDLLDLKLVVVENEN</sequence>
<name>A0A557SU24_9ARCH</name>
<dbReference type="EMBL" id="VOAH01000010">
    <property type="protein sequence ID" value="TVP40088.1"/>
    <property type="molecule type" value="Genomic_DNA"/>
</dbReference>
<dbReference type="Proteomes" id="UP000315289">
    <property type="component" value="Unassembled WGS sequence"/>
</dbReference>
<dbReference type="AlphaFoldDB" id="A0A557SU24"/>
<protein>
    <submittedName>
        <fullName evidence="1">Uncharacterized protein</fullName>
    </submittedName>
</protein>